<dbReference type="OrthoDB" id="1681765at2759"/>
<reference evidence="1 2" key="1">
    <citation type="journal article" date="2016" name="Mol. Biol. Evol.">
        <title>Comparative Genomics of Early-Diverging Mushroom-Forming Fungi Provides Insights into the Origins of Lignocellulose Decay Capabilities.</title>
        <authorList>
            <person name="Nagy L.G."/>
            <person name="Riley R."/>
            <person name="Tritt A."/>
            <person name="Adam C."/>
            <person name="Daum C."/>
            <person name="Floudas D."/>
            <person name="Sun H."/>
            <person name="Yadav J.S."/>
            <person name="Pangilinan J."/>
            <person name="Larsson K.H."/>
            <person name="Matsuura K."/>
            <person name="Barry K."/>
            <person name="Labutti K."/>
            <person name="Kuo R."/>
            <person name="Ohm R.A."/>
            <person name="Bhattacharya S.S."/>
            <person name="Shirouzu T."/>
            <person name="Yoshinaga Y."/>
            <person name="Martin F.M."/>
            <person name="Grigoriev I.V."/>
            <person name="Hibbett D.S."/>
        </authorList>
    </citation>
    <scope>NUCLEOTIDE SEQUENCE [LARGE SCALE GENOMIC DNA]</scope>
    <source>
        <strain evidence="1 2">HHB10207 ss-3</strain>
    </source>
</reference>
<gene>
    <name evidence="1" type="ORF">SISSUDRAFT_957182</name>
</gene>
<accession>A0A165WL10</accession>
<sequence length="92" mass="10341">VTGLSTRHVAERFQRSPTTIASKFNDILIRLSTAPFYTKHVRLPRADDPTPPEIACSTKWSPFFDNVIGAMDGTHISCVPSVEERQTARNRK</sequence>
<evidence type="ECO:0000313" key="2">
    <source>
        <dbReference type="Proteomes" id="UP000076798"/>
    </source>
</evidence>
<protein>
    <recommendedName>
        <fullName evidence="3">DDE Tnp4 domain-containing protein</fullName>
    </recommendedName>
</protein>
<proteinExistence type="predicted"/>
<dbReference type="AlphaFoldDB" id="A0A165WL10"/>
<organism evidence="1 2">
    <name type="scientific">Sistotremastrum suecicum HHB10207 ss-3</name>
    <dbReference type="NCBI Taxonomy" id="1314776"/>
    <lineage>
        <taxon>Eukaryota</taxon>
        <taxon>Fungi</taxon>
        <taxon>Dikarya</taxon>
        <taxon>Basidiomycota</taxon>
        <taxon>Agaricomycotina</taxon>
        <taxon>Agaricomycetes</taxon>
        <taxon>Sistotremastrales</taxon>
        <taxon>Sistotremastraceae</taxon>
        <taxon>Sistotremastrum</taxon>
    </lineage>
</organism>
<feature type="non-terminal residue" evidence="1">
    <location>
        <position position="92"/>
    </location>
</feature>
<name>A0A165WL10_9AGAM</name>
<evidence type="ECO:0000313" key="1">
    <source>
        <dbReference type="EMBL" id="KZT31284.1"/>
    </source>
</evidence>
<keyword evidence="2" id="KW-1185">Reference proteome</keyword>
<dbReference type="EMBL" id="KV428677">
    <property type="protein sequence ID" value="KZT31284.1"/>
    <property type="molecule type" value="Genomic_DNA"/>
</dbReference>
<feature type="non-terminal residue" evidence="1">
    <location>
        <position position="1"/>
    </location>
</feature>
<dbReference type="Proteomes" id="UP000076798">
    <property type="component" value="Unassembled WGS sequence"/>
</dbReference>
<evidence type="ECO:0008006" key="3">
    <source>
        <dbReference type="Google" id="ProtNLM"/>
    </source>
</evidence>